<evidence type="ECO:0000259" key="1">
    <source>
        <dbReference type="Pfam" id="PF09990"/>
    </source>
</evidence>
<dbReference type="InterPro" id="IPR019251">
    <property type="entry name" value="DUF2231_TM"/>
</dbReference>
<dbReference type="EMBL" id="FOLB01000005">
    <property type="protein sequence ID" value="SFC33962.1"/>
    <property type="molecule type" value="Genomic_DNA"/>
</dbReference>
<dbReference type="RefSeq" id="WP_091122738.1">
    <property type="nucleotide sequence ID" value="NZ_FOLB01000005.1"/>
</dbReference>
<proteinExistence type="predicted"/>
<dbReference type="Proteomes" id="UP000198832">
    <property type="component" value="Unassembled WGS sequence"/>
</dbReference>
<accession>A0A1I1IE43</accession>
<feature type="domain" description="DUF2231" evidence="1">
    <location>
        <begin position="58"/>
        <end position="183"/>
    </location>
</feature>
<name>A0A1I1IE43_9ACTN</name>
<protein>
    <submittedName>
        <fullName evidence="2">Uncharacterized membrane protein</fullName>
    </submittedName>
</protein>
<gene>
    <name evidence="2" type="ORF">SAMN04487968_105237</name>
</gene>
<evidence type="ECO:0000313" key="2">
    <source>
        <dbReference type="EMBL" id="SFC33962.1"/>
    </source>
</evidence>
<dbReference type="AlphaFoldDB" id="A0A1I1IE43"/>
<organism evidence="2 3">
    <name type="scientific">Nocardioides terrae</name>
    <dbReference type="NCBI Taxonomy" id="574651"/>
    <lineage>
        <taxon>Bacteria</taxon>
        <taxon>Bacillati</taxon>
        <taxon>Actinomycetota</taxon>
        <taxon>Actinomycetes</taxon>
        <taxon>Propionibacteriales</taxon>
        <taxon>Nocardioidaceae</taxon>
        <taxon>Nocardioides</taxon>
    </lineage>
</organism>
<dbReference type="Pfam" id="PF09990">
    <property type="entry name" value="DUF2231"/>
    <property type="match status" value="1"/>
</dbReference>
<evidence type="ECO:0000313" key="3">
    <source>
        <dbReference type="Proteomes" id="UP000198832"/>
    </source>
</evidence>
<reference evidence="2 3" key="1">
    <citation type="submission" date="2016-10" db="EMBL/GenBank/DDBJ databases">
        <authorList>
            <person name="de Groot N.N."/>
        </authorList>
    </citation>
    <scope>NUCLEOTIDE SEQUENCE [LARGE SCALE GENOMIC DNA]</scope>
    <source>
        <strain evidence="2 3">CGMCC 1.7056</strain>
    </source>
</reference>
<sequence length="191" mass="19683">MTHAQDAWPATRSPLVRFAEAVEGAGALDAVARTVRPLADALVADPTRRDALRGKWLGHALHPLMTDLPIGFWTSANVLDLVGGPSARPAARMLTGLGVATAVPTAITGWAEFAALGTDRDRRTASAHAIGNAVAIWCYTGSWVARRRGNTSAGVALGLAGATVASVAGLLGGHLAAARRVATRHPAFENG</sequence>
<keyword evidence="3" id="KW-1185">Reference proteome</keyword>
<dbReference type="STRING" id="574651.SAMN04487968_105237"/>